<dbReference type="Proteomes" id="UP000216533">
    <property type="component" value="Unassembled WGS sequence"/>
</dbReference>
<dbReference type="InterPro" id="IPR046040">
    <property type="entry name" value="DUF5998"/>
</dbReference>
<reference evidence="1" key="1">
    <citation type="submission" date="2017-07" db="EMBL/GenBank/DDBJ databases">
        <title>Draft whole genome sequences of clinical Proprionibacteriaceae strains.</title>
        <authorList>
            <person name="Bernier A.-M."/>
            <person name="Bernard K."/>
            <person name="Domingo M.-C."/>
        </authorList>
    </citation>
    <scope>NUCLEOTIDE SEQUENCE [LARGE SCALE GENOMIC DNA]</scope>
    <source>
        <strain evidence="1">NML 160184</strain>
    </source>
</reference>
<evidence type="ECO:0000313" key="1">
    <source>
        <dbReference type="EMBL" id="OYN86437.1"/>
    </source>
</evidence>
<sequence>MREQLVADIAASGYFPELVADTLLQTVGDEEILAHALQQEPTFDNDGLHRHITVLALTATRLLISHTDETRAADPPSPHPQAATTTESVPLHQIRNVALSRMLASPEKYDPRKPLVSEAWLTVGWGGMRRIDLEPAACADPDCTADHGYTGSAAGDDLTVRVSATAEGSSMVDKLLALGLQLQHLTRA</sequence>
<accession>A0A255E4C4</accession>
<organism evidence="1">
    <name type="scientific">Parenemella sanctibonifatiensis</name>
    <dbReference type="NCBI Taxonomy" id="2016505"/>
    <lineage>
        <taxon>Bacteria</taxon>
        <taxon>Bacillati</taxon>
        <taxon>Actinomycetota</taxon>
        <taxon>Actinomycetes</taxon>
        <taxon>Propionibacteriales</taxon>
        <taxon>Propionibacteriaceae</taxon>
        <taxon>Parenemella</taxon>
    </lineage>
</organism>
<dbReference type="AlphaFoldDB" id="A0A255E4C4"/>
<comment type="caution">
    <text evidence="1">The sequence shown here is derived from an EMBL/GenBank/DDBJ whole genome shotgun (WGS) entry which is preliminary data.</text>
</comment>
<dbReference type="Pfam" id="PF19461">
    <property type="entry name" value="DUF5998"/>
    <property type="match status" value="1"/>
</dbReference>
<protein>
    <submittedName>
        <fullName evidence="1">Phosphodiesterase</fullName>
    </submittedName>
</protein>
<dbReference type="EMBL" id="NMVI01000018">
    <property type="protein sequence ID" value="OYN86437.1"/>
    <property type="molecule type" value="Genomic_DNA"/>
</dbReference>
<proteinExistence type="predicted"/>
<gene>
    <name evidence="1" type="ORF">CGZ92_08790</name>
</gene>
<name>A0A255E4C4_9ACTN</name>